<protein>
    <submittedName>
        <fullName evidence="3">Senescence-associated protein-domain-containing protein</fullName>
    </submittedName>
</protein>
<reference evidence="3 4" key="1">
    <citation type="submission" date="2016-07" db="EMBL/GenBank/DDBJ databases">
        <title>Pervasive Adenine N6-methylation of Active Genes in Fungi.</title>
        <authorList>
            <consortium name="DOE Joint Genome Institute"/>
            <person name="Mondo S.J."/>
            <person name="Dannebaum R.O."/>
            <person name="Kuo R.C."/>
            <person name="Labutti K."/>
            <person name="Haridas S."/>
            <person name="Kuo A."/>
            <person name="Salamov A."/>
            <person name="Ahrendt S.R."/>
            <person name="Lipzen A."/>
            <person name="Sullivan W."/>
            <person name="Andreopoulos W.B."/>
            <person name="Clum A."/>
            <person name="Lindquist E."/>
            <person name="Daum C."/>
            <person name="Ramamoorthy G.K."/>
            <person name="Gryganskyi A."/>
            <person name="Culley D."/>
            <person name="Magnuson J.K."/>
            <person name="James T.Y."/>
            <person name="O'Malley M.A."/>
            <person name="Stajich J.E."/>
            <person name="Spatafora J.W."/>
            <person name="Visel A."/>
            <person name="Grigoriev I.V."/>
        </authorList>
    </citation>
    <scope>NUCLEOTIDE SEQUENCE [LARGE SCALE GENOMIC DNA]</scope>
    <source>
        <strain evidence="3 4">68-887.2</strain>
    </source>
</reference>
<dbReference type="Proteomes" id="UP000193986">
    <property type="component" value="Unassembled WGS sequence"/>
</dbReference>
<dbReference type="GO" id="GO:0005886">
    <property type="term" value="C:plasma membrane"/>
    <property type="evidence" value="ECO:0007669"/>
    <property type="project" value="TreeGrafter"/>
</dbReference>
<comment type="caution">
    <text evidence="3">The sequence shown here is derived from an EMBL/GenBank/DDBJ whole genome shotgun (WGS) entry which is preliminary data.</text>
</comment>
<proteinExistence type="predicted"/>
<feature type="region of interest" description="Disordered" evidence="1">
    <location>
        <begin position="351"/>
        <end position="441"/>
    </location>
</feature>
<dbReference type="InterPro" id="IPR045036">
    <property type="entry name" value="Spartin-like"/>
</dbReference>
<accession>A0A1Y2BDL6</accession>
<dbReference type="AlphaFoldDB" id="A0A1Y2BDL6"/>
<evidence type="ECO:0000313" key="3">
    <source>
        <dbReference type="EMBL" id="ORY32806.1"/>
    </source>
</evidence>
<keyword evidence="4" id="KW-1185">Reference proteome</keyword>
<dbReference type="Pfam" id="PF06911">
    <property type="entry name" value="Senescence"/>
    <property type="match status" value="2"/>
</dbReference>
<dbReference type="GO" id="GO:0051301">
    <property type="term" value="P:cell division"/>
    <property type="evidence" value="ECO:0007669"/>
    <property type="project" value="TreeGrafter"/>
</dbReference>
<name>A0A1Y2BDL6_9TREE</name>
<evidence type="ECO:0000313" key="4">
    <source>
        <dbReference type="Proteomes" id="UP000193986"/>
    </source>
</evidence>
<dbReference type="EMBL" id="MCFC01000008">
    <property type="protein sequence ID" value="ORY32806.1"/>
    <property type="molecule type" value="Genomic_DNA"/>
</dbReference>
<dbReference type="PANTHER" id="PTHR21068:SF43">
    <property type="entry name" value="SPARTIN"/>
    <property type="match status" value="1"/>
</dbReference>
<evidence type="ECO:0000259" key="2">
    <source>
        <dbReference type="Pfam" id="PF06911"/>
    </source>
</evidence>
<dbReference type="InterPro" id="IPR009686">
    <property type="entry name" value="Senescence/spartin_C"/>
</dbReference>
<gene>
    <name evidence="3" type="ORF">BCR39DRAFT_521697</name>
</gene>
<dbReference type="InParanoid" id="A0A1Y2BDL6"/>
<sequence>MSRTASPIPHSGTVSPAPDNDGGYLLLTIQHATVKQLYDEQTMVLARGEMRLECVPVPIPAEIGHQTANPFSPSPSDPAVPVNDFWLILRVGPTFEMPVVPLQEFTPSPDPDGIAYTVASHSVPNASLILILPKPSSAADMDDLESFEVLLRQYKSLGAEATALTGVTAPLLGTSSPQPLPEDMRGRLMLVNKDNGEVVGELDHTFDLEEHKSLAQDPKSRPVLLDFGDVVDGYSPTIKVRTIPEDELDDWMLRGAHEISRGILSFSSWSQRMISSGSEAFIKHSTPRAEPVKFGPNTKAGIRIAHNASVKTVKVTKSTMGMINNAISTVVEKTYDKGVKPVMETYSEIYPESRKESLTSASRPPPLPPRNAAPSPAGSRRPPPPIPASRQGNESPSHVGEKIPLPTETDKLLAEEQQNEKRLVENPNSTQPTPPPSAKQAKRPFINRLLLAGEVVLTSLEATANDLINTSTVAASNAAGYKYGPEAGKAAALLGGSVRNVTIVYVDIRGVGRQALLKSTAKGFVKARLKDGQEVQLQGEGREGQDGIEVEAGVVEKGKDGAIVVGMQEIGSNANSEVQDLEKRGLSKA</sequence>
<dbReference type="STRING" id="71784.A0A1Y2BDL6"/>
<feature type="domain" description="Senescence" evidence="2">
    <location>
        <begin position="426"/>
        <end position="522"/>
    </location>
</feature>
<dbReference type="PANTHER" id="PTHR21068">
    <property type="entry name" value="SPARTIN"/>
    <property type="match status" value="1"/>
</dbReference>
<feature type="domain" description="Senescence" evidence="2">
    <location>
        <begin position="250"/>
        <end position="335"/>
    </location>
</feature>
<dbReference type="OrthoDB" id="20821at2759"/>
<organism evidence="3 4">
    <name type="scientific">Naematelia encephala</name>
    <dbReference type="NCBI Taxonomy" id="71784"/>
    <lineage>
        <taxon>Eukaryota</taxon>
        <taxon>Fungi</taxon>
        <taxon>Dikarya</taxon>
        <taxon>Basidiomycota</taxon>
        <taxon>Agaricomycotina</taxon>
        <taxon>Tremellomycetes</taxon>
        <taxon>Tremellales</taxon>
        <taxon>Naemateliaceae</taxon>
        <taxon>Naematelia</taxon>
    </lineage>
</organism>
<feature type="compositionally biased region" description="Basic and acidic residues" evidence="1">
    <location>
        <begin position="408"/>
        <end position="424"/>
    </location>
</feature>
<evidence type="ECO:0000256" key="1">
    <source>
        <dbReference type="SAM" id="MobiDB-lite"/>
    </source>
</evidence>